<evidence type="ECO:0000259" key="1">
    <source>
        <dbReference type="Pfam" id="PF22654"/>
    </source>
</evidence>
<evidence type="ECO:0000313" key="2">
    <source>
        <dbReference type="EMBL" id="MBW0128487.1"/>
    </source>
</evidence>
<protein>
    <recommendedName>
        <fullName evidence="1">DUF7008 domain-containing protein</fullName>
    </recommendedName>
</protein>
<keyword evidence="3" id="KW-1185">Reference proteome</keyword>
<dbReference type="Pfam" id="PF22654">
    <property type="entry name" value="DUF7008"/>
    <property type="match status" value="1"/>
</dbReference>
<name>A0ABS6U8D2_9PSEU</name>
<comment type="caution">
    <text evidence="2">The sequence shown here is derived from an EMBL/GenBank/DDBJ whole genome shotgun (WGS) entry which is preliminary data.</text>
</comment>
<reference evidence="2 3" key="1">
    <citation type="submission" date="2020-11" db="EMBL/GenBank/DDBJ databases">
        <title>Pseudonocardia abyssalis sp. nov. and Pseudonocardia oceani sp. nov., description and phylogenomic analysis of two novel actinomycetes isolated from the deep Southern Ocean.</title>
        <authorList>
            <person name="Parra J."/>
        </authorList>
    </citation>
    <scope>NUCLEOTIDE SEQUENCE [LARGE SCALE GENOMIC DNA]</scope>
    <source>
        <strain evidence="3">KRD185</strain>
    </source>
</reference>
<feature type="domain" description="DUF7008" evidence="1">
    <location>
        <begin position="1"/>
        <end position="283"/>
    </location>
</feature>
<proteinExistence type="predicted"/>
<dbReference type="EMBL" id="JADQDF010000001">
    <property type="protein sequence ID" value="MBW0128487.1"/>
    <property type="molecule type" value="Genomic_DNA"/>
</dbReference>
<evidence type="ECO:0000313" key="3">
    <source>
        <dbReference type="Proteomes" id="UP000694300"/>
    </source>
</evidence>
<gene>
    <name evidence="2" type="ORF">I4I82_12430</name>
</gene>
<organism evidence="2 3">
    <name type="scientific">Pseudonocardia oceani</name>
    <dbReference type="NCBI Taxonomy" id="2792013"/>
    <lineage>
        <taxon>Bacteria</taxon>
        <taxon>Bacillati</taxon>
        <taxon>Actinomycetota</taxon>
        <taxon>Actinomycetes</taxon>
        <taxon>Pseudonocardiales</taxon>
        <taxon>Pseudonocardiaceae</taxon>
        <taxon>Pseudonocardia</taxon>
    </lineage>
</organism>
<dbReference type="Proteomes" id="UP000694300">
    <property type="component" value="Unassembled WGS sequence"/>
</dbReference>
<dbReference type="InterPro" id="IPR054277">
    <property type="entry name" value="DUF7008"/>
</dbReference>
<sequence length="287" mass="32565">MQRRLDLIDSDPNIRLLEKPEFKRRWAVTPWSVQLTKALEAAILDRLERAELWRDEQGPRTRSVAELADLLRTDAVLRELAAVLTGSAEPDLTGVLGSLTGDEAVPYLAAHRYKPSGLEKYRTWQEVWELQRREDAGEKVDIAVPAKYGKPDFRKDVYWKARGKLDVPKERFVLYPDLRREADGTPVLGWAGWDHRNQALALGRELPVQESLGADDVALTPLVAGLVELEPWLHQWHAEEDPVFGASPAAVITQVIDQYLLRMGMTRDDVTAWTPPAPTRGRRPKRS</sequence>
<accession>A0ABS6U8D2</accession>